<keyword evidence="1" id="KW-0472">Membrane</keyword>
<keyword evidence="1" id="KW-0812">Transmembrane</keyword>
<name>A0A369TLB9_9RHOB</name>
<dbReference type="OrthoDB" id="7658896at2"/>
<keyword evidence="1" id="KW-1133">Transmembrane helix</keyword>
<keyword evidence="3" id="KW-1185">Reference proteome</keyword>
<protein>
    <recommendedName>
        <fullName evidence="4">DUF5337 domain-containing protein</fullName>
    </recommendedName>
</protein>
<organism evidence="2 3">
    <name type="scientific">Thalassococcus profundi</name>
    <dbReference type="NCBI Taxonomy" id="2282382"/>
    <lineage>
        <taxon>Bacteria</taxon>
        <taxon>Pseudomonadati</taxon>
        <taxon>Pseudomonadota</taxon>
        <taxon>Alphaproteobacteria</taxon>
        <taxon>Rhodobacterales</taxon>
        <taxon>Roseobacteraceae</taxon>
        <taxon>Thalassococcus</taxon>
    </lineage>
</organism>
<feature type="transmembrane region" description="Helical" evidence="1">
    <location>
        <begin position="44"/>
        <end position="65"/>
    </location>
</feature>
<gene>
    <name evidence="2" type="ORF">DU478_16285</name>
</gene>
<dbReference type="AlphaFoldDB" id="A0A369TLB9"/>
<evidence type="ECO:0000313" key="3">
    <source>
        <dbReference type="Proteomes" id="UP000253977"/>
    </source>
</evidence>
<dbReference type="Proteomes" id="UP000253977">
    <property type="component" value="Unassembled WGS sequence"/>
</dbReference>
<dbReference type="InterPro" id="IPR020308">
    <property type="entry name" value="Uncharacterised_Ynq1"/>
</dbReference>
<evidence type="ECO:0000256" key="1">
    <source>
        <dbReference type="SAM" id="Phobius"/>
    </source>
</evidence>
<proteinExistence type="predicted"/>
<accession>A0A369TLB9</accession>
<dbReference type="Pfam" id="PF17272">
    <property type="entry name" value="DUF5337"/>
    <property type="match status" value="1"/>
</dbReference>
<dbReference type="EMBL" id="QPMK01000014">
    <property type="protein sequence ID" value="RDD65215.1"/>
    <property type="molecule type" value="Genomic_DNA"/>
</dbReference>
<sequence>MPDRKDHIARQGRTIALLIAGVGVLWIAATALGGALDWTQRTRALFDLAALAGFGLAIWMIYGLWRDSQKDKD</sequence>
<feature type="transmembrane region" description="Helical" evidence="1">
    <location>
        <begin position="12"/>
        <end position="32"/>
    </location>
</feature>
<comment type="caution">
    <text evidence="2">The sequence shown here is derived from an EMBL/GenBank/DDBJ whole genome shotgun (WGS) entry which is preliminary data.</text>
</comment>
<evidence type="ECO:0008006" key="4">
    <source>
        <dbReference type="Google" id="ProtNLM"/>
    </source>
</evidence>
<dbReference type="RefSeq" id="WP_114512034.1">
    <property type="nucleotide sequence ID" value="NZ_QPMK01000014.1"/>
</dbReference>
<evidence type="ECO:0000313" key="2">
    <source>
        <dbReference type="EMBL" id="RDD65215.1"/>
    </source>
</evidence>
<reference evidence="2 3" key="1">
    <citation type="submission" date="2018-07" db="EMBL/GenBank/DDBJ databases">
        <title>Thalassococcus profundi sp. nov., a marine bacterium isolated from deep seawater of Okinawa Trough.</title>
        <authorList>
            <person name="Yu M."/>
        </authorList>
    </citation>
    <scope>NUCLEOTIDE SEQUENCE [LARGE SCALE GENOMIC DNA]</scope>
    <source>
        <strain evidence="2 3">WRAS1</strain>
    </source>
</reference>